<dbReference type="GO" id="GO:0031416">
    <property type="term" value="C:NatB complex"/>
    <property type="evidence" value="ECO:0007669"/>
    <property type="project" value="TreeGrafter"/>
</dbReference>
<dbReference type="OrthoDB" id="10264728at2759"/>
<dbReference type="EC" id="2.3.1.254" evidence="5"/>
<evidence type="ECO:0000256" key="13">
    <source>
        <dbReference type="ARBA" id="ARBA00047385"/>
    </source>
</evidence>
<organism evidence="18 19">
    <name type="scientific">Haemaphysalis longicornis</name>
    <name type="common">Bush tick</name>
    <dbReference type="NCBI Taxonomy" id="44386"/>
    <lineage>
        <taxon>Eukaryota</taxon>
        <taxon>Metazoa</taxon>
        <taxon>Ecdysozoa</taxon>
        <taxon>Arthropoda</taxon>
        <taxon>Chelicerata</taxon>
        <taxon>Arachnida</taxon>
        <taxon>Acari</taxon>
        <taxon>Parasitiformes</taxon>
        <taxon>Ixodida</taxon>
        <taxon>Ixodoidea</taxon>
        <taxon>Ixodidae</taxon>
        <taxon>Haemaphysalinae</taxon>
        <taxon>Haemaphysalis</taxon>
    </lineage>
</organism>
<protein>
    <recommendedName>
        <fullName evidence="6">N-alpha-acetyltransferase 20</fullName>
        <ecNumber evidence="5">2.3.1.254</ecNumber>
    </recommendedName>
    <alternativeName>
        <fullName evidence="10">Methionine N-acetyltransferase</fullName>
    </alternativeName>
    <alternativeName>
        <fullName evidence="7">N-acetyltransferase 5</fullName>
    </alternativeName>
    <alternativeName>
        <fullName evidence="11">N-terminal acetyltransferase B complex catalytic subunit NAA20</fullName>
    </alternativeName>
    <alternativeName>
        <fullName evidence="9">N-terminal acetyltransferase B complex catalytic subunit NAT5</fullName>
    </alternativeName>
    <alternativeName>
        <fullName evidence="8">NatB catalytic subunit</fullName>
    </alternativeName>
</protein>
<dbReference type="InterPro" id="IPR000182">
    <property type="entry name" value="GNAT_dom"/>
</dbReference>
<comment type="catalytic activity">
    <reaction evidence="14">
        <text>N-terminal L-methionyl-L-asparaginyl-[protein] + acetyl-CoA = N-terminal N(alpha)-acetyl-L-methionyl-L-asparaginyl-[protein] + CoA + H(+)</text>
        <dbReference type="Rhea" id="RHEA:50484"/>
        <dbReference type="Rhea" id="RHEA-COMP:12694"/>
        <dbReference type="Rhea" id="RHEA-COMP:12695"/>
        <dbReference type="ChEBI" id="CHEBI:15378"/>
        <dbReference type="ChEBI" id="CHEBI:57287"/>
        <dbReference type="ChEBI" id="CHEBI:57288"/>
        <dbReference type="ChEBI" id="CHEBI:133356"/>
        <dbReference type="ChEBI" id="CHEBI:133358"/>
        <dbReference type="EC" id="2.3.1.254"/>
    </reaction>
</comment>
<evidence type="ECO:0000256" key="11">
    <source>
        <dbReference type="ARBA" id="ARBA00042743"/>
    </source>
</evidence>
<dbReference type="SUPFAM" id="SSF55729">
    <property type="entry name" value="Acyl-CoA N-acyltransferases (Nat)"/>
    <property type="match status" value="1"/>
</dbReference>
<evidence type="ECO:0000313" key="18">
    <source>
        <dbReference type="EMBL" id="KAH9375116.1"/>
    </source>
</evidence>
<comment type="catalytic activity">
    <reaction evidence="15">
        <text>N-terminal L-methionyl-L-glutaminyl-[protein] + acetyl-CoA = N-terminal N(alpha)-acetyl-L-methionyl-L-glutaminyl-[protein] + CoA + H(+)</text>
        <dbReference type="Rhea" id="RHEA:50492"/>
        <dbReference type="Rhea" id="RHEA-COMP:12698"/>
        <dbReference type="Rhea" id="RHEA-COMP:12699"/>
        <dbReference type="ChEBI" id="CHEBI:15378"/>
        <dbReference type="ChEBI" id="CHEBI:57287"/>
        <dbReference type="ChEBI" id="CHEBI:57288"/>
        <dbReference type="ChEBI" id="CHEBI:133361"/>
        <dbReference type="ChEBI" id="CHEBI:133362"/>
        <dbReference type="EC" id="2.3.1.254"/>
    </reaction>
</comment>
<dbReference type="PANTHER" id="PTHR45910">
    <property type="entry name" value="N-ALPHA-ACETYLTRANSFERASE 20"/>
    <property type="match status" value="1"/>
</dbReference>
<keyword evidence="2" id="KW-0012">Acyltransferase</keyword>
<comment type="catalytic activity">
    <reaction evidence="16">
        <text>N-terminal L-methionyl-L-glutamyl-[protein] + acetyl-CoA = N-terminal N(alpha)-acetyl-L-methionyl-L-glutamyl-[protein] + CoA + H(+)</text>
        <dbReference type="Rhea" id="RHEA:50488"/>
        <dbReference type="Rhea" id="RHEA-COMP:12696"/>
        <dbReference type="Rhea" id="RHEA-COMP:12697"/>
        <dbReference type="ChEBI" id="CHEBI:15378"/>
        <dbReference type="ChEBI" id="CHEBI:57287"/>
        <dbReference type="ChEBI" id="CHEBI:57288"/>
        <dbReference type="ChEBI" id="CHEBI:133359"/>
        <dbReference type="ChEBI" id="CHEBI:133360"/>
        <dbReference type="EC" id="2.3.1.254"/>
    </reaction>
</comment>
<evidence type="ECO:0000313" key="19">
    <source>
        <dbReference type="Proteomes" id="UP000821853"/>
    </source>
</evidence>
<dbReference type="InterPro" id="IPR016181">
    <property type="entry name" value="Acyl_CoA_acyltransferase"/>
</dbReference>
<evidence type="ECO:0000256" key="10">
    <source>
        <dbReference type="ARBA" id="ARBA00042723"/>
    </source>
</evidence>
<comment type="catalytic activity">
    <reaction evidence="13">
        <text>N-terminal L-methionyl-L-aspartyl-[protein] + acetyl-CoA = N-terminal N(alpha)-acetyl-L-methionyl-L-aspartyl-[protein] + CoA + H(+)</text>
        <dbReference type="Rhea" id="RHEA:50480"/>
        <dbReference type="Rhea" id="RHEA-COMP:12692"/>
        <dbReference type="Rhea" id="RHEA-COMP:12693"/>
        <dbReference type="ChEBI" id="CHEBI:15378"/>
        <dbReference type="ChEBI" id="CHEBI:57287"/>
        <dbReference type="ChEBI" id="CHEBI:57288"/>
        <dbReference type="ChEBI" id="CHEBI:133045"/>
        <dbReference type="ChEBI" id="CHEBI:133063"/>
        <dbReference type="EC" id="2.3.1.254"/>
    </reaction>
</comment>
<sequence length="103" mass="11774">MGKAEGMQENWHGHVTALTVAPEYRKLGVAAMLMSGLEQISEKKQTYFVDLFVRVSNKVAVDMYKRLGYSVYRRVLEYYLAIRTKMPLVGSADRHSCSAKLKR</sequence>
<evidence type="ECO:0000256" key="1">
    <source>
        <dbReference type="ARBA" id="ARBA00022679"/>
    </source>
</evidence>
<keyword evidence="19" id="KW-1185">Reference proteome</keyword>
<dbReference type="OMA" id="LAIRTKM"/>
<evidence type="ECO:0000256" key="5">
    <source>
        <dbReference type="ARBA" id="ARBA00039120"/>
    </source>
</evidence>
<evidence type="ECO:0000256" key="16">
    <source>
        <dbReference type="ARBA" id="ARBA00048890"/>
    </source>
</evidence>
<dbReference type="PANTHER" id="PTHR45910:SF1">
    <property type="entry name" value="N-ALPHA-ACETYLTRANSFERASE 20"/>
    <property type="match status" value="1"/>
</dbReference>
<gene>
    <name evidence="18" type="ORF">HPB48_014513</name>
</gene>
<reference evidence="18 19" key="1">
    <citation type="journal article" date="2020" name="Cell">
        <title>Large-Scale Comparative Analyses of Tick Genomes Elucidate Their Genetic Diversity and Vector Capacities.</title>
        <authorList>
            <consortium name="Tick Genome and Microbiome Consortium (TIGMIC)"/>
            <person name="Jia N."/>
            <person name="Wang J."/>
            <person name="Shi W."/>
            <person name="Du L."/>
            <person name="Sun Y."/>
            <person name="Zhan W."/>
            <person name="Jiang J.F."/>
            <person name="Wang Q."/>
            <person name="Zhang B."/>
            <person name="Ji P."/>
            <person name="Bell-Sakyi L."/>
            <person name="Cui X.M."/>
            <person name="Yuan T.T."/>
            <person name="Jiang B.G."/>
            <person name="Yang W.F."/>
            <person name="Lam T.T."/>
            <person name="Chang Q.C."/>
            <person name="Ding S.J."/>
            <person name="Wang X.J."/>
            <person name="Zhu J.G."/>
            <person name="Ruan X.D."/>
            <person name="Zhao L."/>
            <person name="Wei J.T."/>
            <person name="Ye R.Z."/>
            <person name="Que T.C."/>
            <person name="Du C.H."/>
            <person name="Zhou Y.H."/>
            <person name="Cheng J.X."/>
            <person name="Dai P.F."/>
            <person name="Guo W.B."/>
            <person name="Han X.H."/>
            <person name="Huang E.J."/>
            <person name="Li L.F."/>
            <person name="Wei W."/>
            <person name="Gao Y.C."/>
            <person name="Liu J.Z."/>
            <person name="Shao H.Z."/>
            <person name="Wang X."/>
            <person name="Wang C.C."/>
            <person name="Yang T.C."/>
            <person name="Huo Q.B."/>
            <person name="Li W."/>
            <person name="Chen H.Y."/>
            <person name="Chen S.E."/>
            <person name="Zhou L.G."/>
            <person name="Ni X.B."/>
            <person name="Tian J.H."/>
            <person name="Sheng Y."/>
            <person name="Liu T."/>
            <person name="Pan Y.S."/>
            <person name="Xia L.Y."/>
            <person name="Li J."/>
            <person name="Zhao F."/>
            <person name="Cao W.C."/>
        </authorList>
    </citation>
    <scope>NUCLEOTIDE SEQUENCE [LARGE SCALE GENOMIC DNA]</scope>
    <source>
        <strain evidence="18">HaeL-2018</strain>
    </source>
</reference>
<comment type="function">
    <text evidence="12">Catalytic subunit of the NatB complex which catalyzes acetylation of the N-terminal methionine residues of peptides beginning with Met-Asp, Met-Glu, Met-Asn and Met-Gln. Proteins with cell cycle functions are overrepresented in the pool of NatB substrates. Required for maintaining the structure and function of actomyosin fibers and for proper cellular migration.</text>
</comment>
<evidence type="ECO:0000256" key="14">
    <source>
        <dbReference type="ARBA" id="ARBA00047402"/>
    </source>
</evidence>
<evidence type="ECO:0000256" key="6">
    <source>
        <dbReference type="ARBA" id="ARBA00039529"/>
    </source>
</evidence>
<dbReference type="Proteomes" id="UP000821853">
    <property type="component" value="Chromosome 5"/>
</dbReference>
<feature type="domain" description="N-acetyltransferase" evidence="17">
    <location>
        <begin position="1"/>
        <end position="89"/>
    </location>
</feature>
<evidence type="ECO:0000256" key="7">
    <source>
        <dbReference type="ARBA" id="ARBA00041220"/>
    </source>
</evidence>
<dbReference type="Pfam" id="PF00583">
    <property type="entry name" value="Acetyltransf_1"/>
    <property type="match status" value="1"/>
</dbReference>
<evidence type="ECO:0000256" key="3">
    <source>
        <dbReference type="ARBA" id="ARBA00025786"/>
    </source>
</evidence>
<proteinExistence type="inferred from homology"/>
<dbReference type="Gene3D" id="3.40.630.30">
    <property type="match status" value="1"/>
</dbReference>
<evidence type="ECO:0000256" key="15">
    <source>
        <dbReference type="ARBA" id="ARBA00048177"/>
    </source>
</evidence>
<evidence type="ECO:0000256" key="2">
    <source>
        <dbReference type="ARBA" id="ARBA00023315"/>
    </source>
</evidence>
<dbReference type="VEuPathDB" id="VectorBase:HLOH_049469"/>
<dbReference type="EMBL" id="JABSTR010000007">
    <property type="protein sequence ID" value="KAH9375116.1"/>
    <property type="molecule type" value="Genomic_DNA"/>
</dbReference>
<evidence type="ECO:0000256" key="12">
    <source>
        <dbReference type="ARBA" id="ARBA00046112"/>
    </source>
</evidence>
<dbReference type="GO" id="GO:0120518">
    <property type="term" value="F:protein N-terminal-methionine acetyltransferase activity"/>
    <property type="evidence" value="ECO:0007669"/>
    <property type="project" value="UniProtKB-EC"/>
</dbReference>
<comment type="similarity">
    <text evidence="3">Belongs to the acetyltransferase family. ARD1 subfamily.</text>
</comment>
<keyword evidence="1" id="KW-0808">Transferase</keyword>
<dbReference type="CDD" id="cd04301">
    <property type="entry name" value="NAT_SF"/>
    <property type="match status" value="1"/>
</dbReference>
<comment type="caution">
    <text evidence="18">The sequence shown here is derived from an EMBL/GenBank/DDBJ whole genome shotgun (WGS) entry which is preliminary data.</text>
</comment>
<dbReference type="AlphaFoldDB" id="A0A9J6GLR2"/>
<evidence type="ECO:0000256" key="4">
    <source>
        <dbReference type="ARBA" id="ARBA00038748"/>
    </source>
</evidence>
<name>A0A9J6GLR2_HAELO</name>
<evidence type="ECO:0000256" key="8">
    <source>
        <dbReference type="ARBA" id="ARBA00042295"/>
    </source>
</evidence>
<evidence type="ECO:0000259" key="17">
    <source>
        <dbReference type="PROSITE" id="PS51186"/>
    </source>
</evidence>
<accession>A0A9J6GLR2</accession>
<comment type="subunit">
    <text evidence="4">Component of the N-terminal acetyltransferase B (NatB) complex which is composed of NAA20 and NAA25.</text>
</comment>
<evidence type="ECO:0000256" key="9">
    <source>
        <dbReference type="ARBA" id="ARBA00042702"/>
    </source>
</evidence>
<dbReference type="PROSITE" id="PS51186">
    <property type="entry name" value="GNAT"/>
    <property type="match status" value="1"/>
</dbReference>
<dbReference type="InterPro" id="IPR051646">
    <property type="entry name" value="NatB_acetyltransferase_subunit"/>
</dbReference>